<evidence type="ECO:0000256" key="4">
    <source>
        <dbReference type="SAM" id="MobiDB-lite"/>
    </source>
</evidence>
<dbReference type="SUPFAM" id="SSF46689">
    <property type="entry name" value="Homeodomain-like"/>
    <property type="match status" value="2"/>
</dbReference>
<evidence type="ECO:0000313" key="6">
    <source>
        <dbReference type="EMBL" id="GGA15972.1"/>
    </source>
</evidence>
<feature type="domain" description="HTH araC/xylS-type" evidence="5">
    <location>
        <begin position="213"/>
        <end position="311"/>
    </location>
</feature>
<dbReference type="Proteomes" id="UP000616114">
    <property type="component" value="Unassembled WGS sequence"/>
</dbReference>
<dbReference type="InterPro" id="IPR009057">
    <property type="entry name" value="Homeodomain-like_sf"/>
</dbReference>
<keyword evidence="7" id="KW-1185">Reference proteome</keyword>
<evidence type="ECO:0000256" key="3">
    <source>
        <dbReference type="ARBA" id="ARBA00023163"/>
    </source>
</evidence>
<evidence type="ECO:0000259" key="5">
    <source>
        <dbReference type="PROSITE" id="PS01124"/>
    </source>
</evidence>
<dbReference type="PANTHER" id="PTHR46796:SF13">
    <property type="entry name" value="HTH-TYPE TRANSCRIPTIONAL ACTIVATOR RHAS"/>
    <property type="match status" value="1"/>
</dbReference>
<dbReference type="GO" id="GO:0043565">
    <property type="term" value="F:sequence-specific DNA binding"/>
    <property type="evidence" value="ECO:0007669"/>
    <property type="project" value="InterPro"/>
</dbReference>
<organism evidence="6 7">
    <name type="scientific">Sediminivirga luteola</name>
    <dbReference type="NCBI Taxonomy" id="1774748"/>
    <lineage>
        <taxon>Bacteria</taxon>
        <taxon>Bacillati</taxon>
        <taxon>Actinomycetota</taxon>
        <taxon>Actinomycetes</taxon>
        <taxon>Micrococcales</taxon>
        <taxon>Brevibacteriaceae</taxon>
        <taxon>Sediminivirga</taxon>
    </lineage>
</organism>
<evidence type="ECO:0000256" key="1">
    <source>
        <dbReference type="ARBA" id="ARBA00023015"/>
    </source>
</evidence>
<name>A0A8J2XL78_9MICO</name>
<sequence>MKNVARAGLAPHHAVTVAGGALTPIVVRTTTIHAPITPVAYDRVKLIAVRSGSAILLSEFGEKPVSAGDVILLSASTLCGSEPEHAVTVTTIYLDRGYVADQVFWQYAHLLTDRWAAQDILAKLFCPPAQILRLGKQRLGMIMPWLDELTTLSLDRPAPERFYRAQALLFAVLDVIAPYVTTTPTPPPSIQRGTTRRGAPEIRQLAPLREEVRTVIDLLRDAPAKRWTLRELAAAVHLSPSQLGRVFVQTYGKTPLGCLATIRVENLTRLLRQTDLPIEAAMREVGWHSRGHAARVFREAVGVTPSRYRRLVHEGPSTGHSHLPIGGQQSCPLTGTTL</sequence>
<dbReference type="InterPro" id="IPR050204">
    <property type="entry name" value="AraC_XylS_family_regulators"/>
</dbReference>
<comment type="caution">
    <text evidence="6">The sequence shown here is derived from an EMBL/GenBank/DDBJ whole genome shotgun (WGS) entry which is preliminary data.</text>
</comment>
<dbReference type="PROSITE" id="PS01124">
    <property type="entry name" value="HTH_ARAC_FAMILY_2"/>
    <property type="match status" value="1"/>
</dbReference>
<evidence type="ECO:0000256" key="2">
    <source>
        <dbReference type="ARBA" id="ARBA00023125"/>
    </source>
</evidence>
<dbReference type="EMBL" id="BMFY01000007">
    <property type="protein sequence ID" value="GGA15972.1"/>
    <property type="molecule type" value="Genomic_DNA"/>
</dbReference>
<keyword evidence="3" id="KW-0804">Transcription</keyword>
<dbReference type="SMART" id="SM00342">
    <property type="entry name" value="HTH_ARAC"/>
    <property type="match status" value="1"/>
</dbReference>
<reference evidence="6" key="2">
    <citation type="submission" date="2020-09" db="EMBL/GenBank/DDBJ databases">
        <authorList>
            <person name="Sun Q."/>
            <person name="Zhou Y."/>
        </authorList>
    </citation>
    <scope>NUCLEOTIDE SEQUENCE</scope>
    <source>
        <strain evidence="6">CGMCC 1.12785</strain>
    </source>
</reference>
<feature type="compositionally biased region" description="Polar residues" evidence="4">
    <location>
        <begin position="327"/>
        <end position="338"/>
    </location>
</feature>
<evidence type="ECO:0000313" key="7">
    <source>
        <dbReference type="Proteomes" id="UP000616114"/>
    </source>
</evidence>
<feature type="region of interest" description="Disordered" evidence="4">
    <location>
        <begin position="314"/>
        <end position="338"/>
    </location>
</feature>
<keyword evidence="2" id="KW-0238">DNA-binding</keyword>
<dbReference type="InterPro" id="IPR018060">
    <property type="entry name" value="HTH_AraC"/>
</dbReference>
<proteinExistence type="predicted"/>
<keyword evidence="1" id="KW-0805">Transcription regulation</keyword>
<dbReference type="PANTHER" id="PTHR46796">
    <property type="entry name" value="HTH-TYPE TRANSCRIPTIONAL ACTIVATOR RHAS-RELATED"/>
    <property type="match status" value="1"/>
</dbReference>
<protein>
    <recommendedName>
        <fullName evidence="5">HTH araC/xylS-type domain-containing protein</fullName>
    </recommendedName>
</protein>
<gene>
    <name evidence="6" type="ORF">GCM10011333_18750</name>
</gene>
<dbReference type="Gene3D" id="1.10.10.60">
    <property type="entry name" value="Homeodomain-like"/>
    <property type="match status" value="2"/>
</dbReference>
<dbReference type="GO" id="GO:0003700">
    <property type="term" value="F:DNA-binding transcription factor activity"/>
    <property type="evidence" value="ECO:0007669"/>
    <property type="project" value="InterPro"/>
</dbReference>
<dbReference type="Pfam" id="PF12833">
    <property type="entry name" value="HTH_18"/>
    <property type="match status" value="1"/>
</dbReference>
<accession>A0A8J2XL78</accession>
<dbReference type="AlphaFoldDB" id="A0A8J2XL78"/>
<reference evidence="6" key="1">
    <citation type="journal article" date="2014" name="Int. J. Syst. Evol. Microbiol.">
        <title>Complete genome sequence of Corynebacterium casei LMG S-19264T (=DSM 44701T), isolated from a smear-ripened cheese.</title>
        <authorList>
            <consortium name="US DOE Joint Genome Institute (JGI-PGF)"/>
            <person name="Walter F."/>
            <person name="Albersmeier A."/>
            <person name="Kalinowski J."/>
            <person name="Ruckert C."/>
        </authorList>
    </citation>
    <scope>NUCLEOTIDE SEQUENCE</scope>
    <source>
        <strain evidence="6">CGMCC 1.12785</strain>
    </source>
</reference>